<organism evidence="3">
    <name type="scientific">Trichuris suis</name>
    <name type="common">pig whipworm</name>
    <dbReference type="NCBI Taxonomy" id="68888"/>
    <lineage>
        <taxon>Eukaryota</taxon>
        <taxon>Metazoa</taxon>
        <taxon>Ecdysozoa</taxon>
        <taxon>Nematoda</taxon>
        <taxon>Enoplea</taxon>
        <taxon>Dorylaimia</taxon>
        <taxon>Trichinellida</taxon>
        <taxon>Trichuridae</taxon>
        <taxon>Trichuris</taxon>
    </lineage>
</organism>
<dbReference type="EMBL" id="KL367488">
    <property type="protein sequence ID" value="KFD70417.1"/>
    <property type="molecule type" value="Genomic_DNA"/>
</dbReference>
<accession>A0A085NLS1</accession>
<evidence type="ECO:0000313" key="3">
    <source>
        <dbReference type="EMBL" id="KFD70417.1"/>
    </source>
</evidence>
<dbReference type="Proteomes" id="UP000030758">
    <property type="component" value="Unassembled WGS sequence"/>
</dbReference>
<name>A0A085NLS1_9BILA</name>
<reference evidence="3" key="1">
    <citation type="journal article" date="2014" name="Nat. Genet.">
        <title>Genome and transcriptome of the porcine whipworm Trichuris suis.</title>
        <authorList>
            <person name="Jex A.R."/>
            <person name="Nejsum P."/>
            <person name="Schwarz E.M."/>
            <person name="Hu L."/>
            <person name="Young N.D."/>
            <person name="Hall R.S."/>
            <person name="Korhonen P.K."/>
            <person name="Liao S."/>
            <person name="Thamsborg S."/>
            <person name="Xia J."/>
            <person name="Xu P."/>
            <person name="Wang S."/>
            <person name="Scheerlinck J.P."/>
            <person name="Hofmann A."/>
            <person name="Sternberg P.W."/>
            <person name="Wang J."/>
            <person name="Gasser R.B."/>
        </authorList>
    </citation>
    <scope>NUCLEOTIDE SEQUENCE [LARGE SCALE GENOMIC DNA]</scope>
    <source>
        <strain evidence="3">DCEP-RM93F</strain>
    </source>
</reference>
<dbReference type="AlphaFoldDB" id="A0A085NLS1"/>
<proteinExistence type="predicted"/>
<feature type="region of interest" description="Disordered" evidence="1">
    <location>
        <begin position="48"/>
        <end position="77"/>
    </location>
</feature>
<feature type="chain" id="PRO_5001796101" evidence="2">
    <location>
        <begin position="22"/>
        <end position="77"/>
    </location>
</feature>
<feature type="signal peptide" evidence="2">
    <location>
        <begin position="1"/>
        <end position="21"/>
    </location>
</feature>
<keyword evidence="2" id="KW-0732">Signal</keyword>
<sequence>CLRRTFIICNCTLVATRLSSACQNPTLSRKAHSWLLRELTFFEFSFHPRNNDDTFESENSQSTQKPESSMLHSCCRQ</sequence>
<evidence type="ECO:0000256" key="1">
    <source>
        <dbReference type="SAM" id="MobiDB-lite"/>
    </source>
</evidence>
<feature type="non-terminal residue" evidence="3">
    <location>
        <position position="1"/>
    </location>
</feature>
<gene>
    <name evidence="3" type="ORF">M514_17501</name>
</gene>
<evidence type="ECO:0000256" key="2">
    <source>
        <dbReference type="SAM" id="SignalP"/>
    </source>
</evidence>
<feature type="compositionally biased region" description="Polar residues" evidence="1">
    <location>
        <begin position="57"/>
        <end position="71"/>
    </location>
</feature>
<protein>
    <submittedName>
        <fullName evidence="3">Uncharacterized protein</fullName>
    </submittedName>
</protein>